<evidence type="ECO:0000256" key="2">
    <source>
        <dbReference type="ARBA" id="ARBA00010992"/>
    </source>
</evidence>
<keyword evidence="11" id="KW-1185">Reference proteome</keyword>
<evidence type="ECO:0000313" key="10">
    <source>
        <dbReference type="EMBL" id="OMO62402.1"/>
    </source>
</evidence>
<dbReference type="PROSITE" id="PS50850">
    <property type="entry name" value="MFS"/>
    <property type="match status" value="1"/>
</dbReference>
<sequence>MEKNELFEGLVGRIAPADQEEYSLGVGDRSSYITFPVIFSTLVAVSDSYAFGNAVGYSSPVANGIMEDLGLSVAEYAVFGSANTVGGMLGALFSGKIADIFGRRGAMGISDIFCITGWLAILFSKVGYSSPVANGIMEDLGLSLADYAVFGSANTVGGMLGALFSGKIADILGRRGVRISIALYGINFPV</sequence>
<dbReference type="EMBL" id="AWWV01013251">
    <property type="protein sequence ID" value="OMO62402.1"/>
    <property type="molecule type" value="Genomic_DNA"/>
</dbReference>
<feature type="transmembrane region" description="Helical" evidence="8">
    <location>
        <begin position="32"/>
        <end position="51"/>
    </location>
</feature>
<evidence type="ECO:0000256" key="5">
    <source>
        <dbReference type="ARBA" id="ARBA00022692"/>
    </source>
</evidence>
<evidence type="ECO:0000256" key="1">
    <source>
        <dbReference type="ARBA" id="ARBA00004141"/>
    </source>
</evidence>
<keyword evidence="6 8" id="KW-1133">Transmembrane helix</keyword>
<keyword evidence="7 8" id="KW-0472">Membrane</keyword>
<dbReference type="GO" id="GO:0016020">
    <property type="term" value="C:membrane"/>
    <property type="evidence" value="ECO:0007669"/>
    <property type="project" value="UniProtKB-SubCell"/>
</dbReference>
<keyword evidence="5 8" id="KW-0812">Transmembrane</keyword>
<organism evidence="10 11">
    <name type="scientific">Corchorus capsularis</name>
    <name type="common">Jute</name>
    <dbReference type="NCBI Taxonomy" id="210143"/>
    <lineage>
        <taxon>Eukaryota</taxon>
        <taxon>Viridiplantae</taxon>
        <taxon>Streptophyta</taxon>
        <taxon>Embryophyta</taxon>
        <taxon>Tracheophyta</taxon>
        <taxon>Spermatophyta</taxon>
        <taxon>Magnoliopsida</taxon>
        <taxon>eudicotyledons</taxon>
        <taxon>Gunneridae</taxon>
        <taxon>Pentapetalae</taxon>
        <taxon>rosids</taxon>
        <taxon>malvids</taxon>
        <taxon>Malvales</taxon>
        <taxon>Malvaceae</taxon>
        <taxon>Grewioideae</taxon>
        <taxon>Apeibeae</taxon>
        <taxon>Corchorus</taxon>
    </lineage>
</organism>
<reference evidence="10 11" key="1">
    <citation type="submission" date="2013-09" db="EMBL/GenBank/DDBJ databases">
        <title>Corchorus capsularis genome sequencing.</title>
        <authorList>
            <person name="Alam M."/>
            <person name="Haque M.S."/>
            <person name="Islam M.S."/>
            <person name="Emdad E.M."/>
            <person name="Islam M.M."/>
            <person name="Ahmed B."/>
            <person name="Halim A."/>
            <person name="Hossen Q.M.M."/>
            <person name="Hossain M.Z."/>
            <person name="Ahmed R."/>
            <person name="Khan M.M."/>
            <person name="Islam R."/>
            <person name="Rashid M.M."/>
            <person name="Khan S.A."/>
            <person name="Rahman M.S."/>
            <person name="Alam M."/>
        </authorList>
    </citation>
    <scope>NUCLEOTIDE SEQUENCE [LARGE SCALE GENOMIC DNA]</scope>
    <source>
        <strain evidence="11">cv. CVL-1</strain>
        <tissue evidence="10">Whole seedling</tissue>
    </source>
</reference>
<feature type="transmembrane region" description="Helical" evidence="8">
    <location>
        <begin position="105"/>
        <end position="124"/>
    </location>
</feature>
<evidence type="ECO:0000256" key="6">
    <source>
        <dbReference type="ARBA" id="ARBA00022989"/>
    </source>
</evidence>
<dbReference type="Pfam" id="PF00083">
    <property type="entry name" value="Sugar_tr"/>
    <property type="match status" value="1"/>
</dbReference>
<feature type="domain" description="Major facilitator superfamily (MFS) profile" evidence="9">
    <location>
        <begin position="33"/>
        <end position="190"/>
    </location>
</feature>
<dbReference type="Gramene" id="OMO62402">
    <property type="protein sequence ID" value="OMO62402"/>
    <property type="gene ID" value="CCACVL1_22850"/>
</dbReference>
<name>A0A1R3GWE8_COCAP</name>
<evidence type="ECO:0000259" key="9">
    <source>
        <dbReference type="PROSITE" id="PS50850"/>
    </source>
</evidence>
<dbReference type="InterPro" id="IPR050549">
    <property type="entry name" value="MFS_Trehalose_Transporter"/>
</dbReference>
<comment type="caution">
    <text evidence="10">The sequence shown here is derived from an EMBL/GenBank/DDBJ whole genome shotgun (WGS) entry which is preliminary data.</text>
</comment>
<dbReference type="InterPro" id="IPR005828">
    <property type="entry name" value="MFS_sugar_transport-like"/>
</dbReference>
<evidence type="ECO:0000313" key="11">
    <source>
        <dbReference type="Proteomes" id="UP000188268"/>
    </source>
</evidence>
<dbReference type="PROSITE" id="PS00216">
    <property type="entry name" value="SUGAR_TRANSPORT_1"/>
    <property type="match status" value="2"/>
</dbReference>
<dbReference type="InterPro" id="IPR036259">
    <property type="entry name" value="MFS_trans_sf"/>
</dbReference>
<feature type="transmembrane region" description="Helical" evidence="8">
    <location>
        <begin position="144"/>
        <end position="165"/>
    </location>
</feature>
<feature type="transmembrane region" description="Helical" evidence="8">
    <location>
        <begin position="71"/>
        <end position="93"/>
    </location>
</feature>
<dbReference type="GO" id="GO:0022857">
    <property type="term" value="F:transmembrane transporter activity"/>
    <property type="evidence" value="ECO:0007669"/>
    <property type="project" value="InterPro"/>
</dbReference>
<gene>
    <name evidence="10" type="ORF">CCACVL1_22850</name>
</gene>
<dbReference type="OrthoDB" id="1002318at2759"/>
<keyword evidence="3" id="KW-0813">Transport</keyword>
<dbReference type="InterPro" id="IPR020846">
    <property type="entry name" value="MFS_dom"/>
</dbReference>
<comment type="subcellular location">
    <subcellularLocation>
        <location evidence="1">Membrane</location>
        <topology evidence="1">Multi-pass membrane protein</topology>
    </subcellularLocation>
</comment>
<dbReference type="AlphaFoldDB" id="A0A1R3GWE8"/>
<evidence type="ECO:0000256" key="4">
    <source>
        <dbReference type="ARBA" id="ARBA00022597"/>
    </source>
</evidence>
<dbReference type="STRING" id="210143.A0A1R3GWE8"/>
<dbReference type="Gene3D" id="1.20.1250.20">
    <property type="entry name" value="MFS general substrate transporter like domains"/>
    <property type="match status" value="2"/>
</dbReference>
<dbReference type="Proteomes" id="UP000188268">
    <property type="component" value="Unassembled WGS sequence"/>
</dbReference>
<accession>A0A1R3GWE8</accession>
<protein>
    <submittedName>
        <fullName evidence="10">General substrate transporter</fullName>
    </submittedName>
</protein>
<keyword evidence="4" id="KW-0762">Sugar transport</keyword>
<comment type="similarity">
    <text evidence="2">Belongs to the major facilitator superfamily. Sugar transporter (TC 2.A.1.1) family.</text>
</comment>
<dbReference type="InterPro" id="IPR005829">
    <property type="entry name" value="Sugar_transporter_CS"/>
</dbReference>
<dbReference type="SUPFAM" id="SSF103473">
    <property type="entry name" value="MFS general substrate transporter"/>
    <property type="match status" value="2"/>
</dbReference>
<dbReference type="PANTHER" id="PTHR48021:SF25">
    <property type="entry name" value="SUGAR TRANSPORTER ERD6-LIKE 5"/>
    <property type="match status" value="1"/>
</dbReference>
<dbReference type="PANTHER" id="PTHR48021">
    <property type="match status" value="1"/>
</dbReference>
<proteinExistence type="inferred from homology"/>
<evidence type="ECO:0000256" key="7">
    <source>
        <dbReference type="ARBA" id="ARBA00023136"/>
    </source>
</evidence>
<evidence type="ECO:0000256" key="3">
    <source>
        <dbReference type="ARBA" id="ARBA00022448"/>
    </source>
</evidence>
<evidence type="ECO:0000256" key="8">
    <source>
        <dbReference type="SAM" id="Phobius"/>
    </source>
</evidence>